<protein>
    <submittedName>
        <fullName evidence="2">Uncharacterized protein</fullName>
    </submittedName>
</protein>
<dbReference type="EMBL" id="BNEC01000005">
    <property type="protein sequence ID" value="GHI73199.1"/>
    <property type="molecule type" value="Genomic_DNA"/>
</dbReference>
<feature type="compositionally biased region" description="Polar residues" evidence="1">
    <location>
        <begin position="124"/>
        <end position="142"/>
    </location>
</feature>
<dbReference type="Proteomes" id="UP000613974">
    <property type="component" value="Unassembled WGS sequence"/>
</dbReference>
<feature type="region of interest" description="Disordered" evidence="1">
    <location>
        <begin position="124"/>
        <end position="149"/>
    </location>
</feature>
<organism evidence="2 3">
    <name type="scientific">Streptomyces nojiriensis</name>
    <dbReference type="NCBI Taxonomy" id="66374"/>
    <lineage>
        <taxon>Bacteria</taxon>
        <taxon>Bacillati</taxon>
        <taxon>Actinomycetota</taxon>
        <taxon>Actinomycetes</taxon>
        <taxon>Kitasatosporales</taxon>
        <taxon>Streptomycetaceae</taxon>
        <taxon>Streptomyces</taxon>
    </lineage>
</organism>
<name>A0ABQ3SYI1_9ACTN</name>
<sequence length="149" mass="16071">MSAVWLRLMNVQRSGVSSRSAPGLARYSSYVAPRRSSDSVASRVRRAAAVRSAPAPAARSSDRRWYSPWRSQFTAVPTAMTKRTPGAGARATTLGMTQPAWLAPHRPMRAGSISGRVRAAQVRASTLSRARSSMVWPSQSAGLSRESEA</sequence>
<evidence type="ECO:0000313" key="2">
    <source>
        <dbReference type="EMBL" id="GHI73199.1"/>
    </source>
</evidence>
<gene>
    <name evidence="2" type="ORF">Snoj_71170</name>
</gene>
<reference evidence="3" key="1">
    <citation type="submission" date="2023-07" db="EMBL/GenBank/DDBJ databases">
        <title>Whole genome shotgun sequence of Streptomyces nojiriensis NBRC 13794.</title>
        <authorList>
            <person name="Komaki H."/>
            <person name="Tamura T."/>
        </authorList>
    </citation>
    <scope>NUCLEOTIDE SEQUENCE [LARGE SCALE GENOMIC DNA]</scope>
    <source>
        <strain evidence="3">NBRC 13794</strain>
    </source>
</reference>
<keyword evidence="3" id="KW-1185">Reference proteome</keyword>
<comment type="caution">
    <text evidence="2">The sequence shown here is derived from an EMBL/GenBank/DDBJ whole genome shotgun (WGS) entry which is preliminary data.</text>
</comment>
<evidence type="ECO:0000256" key="1">
    <source>
        <dbReference type="SAM" id="MobiDB-lite"/>
    </source>
</evidence>
<proteinExistence type="predicted"/>
<accession>A0ABQ3SYI1</accession>
<evidence type="ECO:0000313" key="3">
    <source>
        <dbReference type="Proteomes" id="UP000613974"/>
    </source>
</evidence>